<proteinExistence type="predicted"/>
<dbReference type="RefSeq" id="WP_182631274.1">
    <property type="nucleotide sequence ID" value="NZ_JAALDM010000042.1"/>
</dbReference>
<evidence type="ECO:0000313" key="2">
    <source>
        <dbReference type="EMBL" id="MFB9258463.1"/>
    </source>
</evidence>
<feature type="chain" id="PRO_5046004801" evidence="1">
    <location>
        <begin position="29"/>
        <end position="199"/>
    </location>
</feature>
<reference evidence="2 3" key="1">
    <citation type="submission" date="2024-09" db="EMBL/GenBank/DDBJ databases">
        <authorList>
            <person name="Sun Q."/>
            <person name="Mori K."/>
        </authorList>
    </citation>
    <scope>NUCLEOTIDE SEQUENCE [LARGE SCALE GENOMIC DNA]</scope>
    <source>
        <strain evidence="2 3">CCM 7659</strain>
    </source>
</reference>
<evidence type="ECO:0000256" key="1">
    <source>
        <dbReference type="SAM" id="SignalP"/>
    </source>
</evidence>
<feature type="signal peptide" evidence="1">
    <location>
        <begin position="1"/>
        <end position="28"/>
    </location>
</feature>
<gene>
    <name evidence="2" type="ORF">ACFFVD_01445</name>
</gene>
<sequence>MRSRNVGQMARRAIVVASVVMTSAGAAAVAATESGPTPTLPVVPAVVAQPSELEVFPAPGPAAAPVPADVVTQTGSWFAHGTTLDLWSDGTGLLATWVGAFDGDRLSLRLIPAPGPATVAEIVAIETVGQGALAPDERPGLGGLVTVIFDAVPHADAAGGEGLRTAHVEWTSGPHRHAVDLCPAHGLDAAAMETLGCGA</sequence>
<organism evidence="2 3">
    <name type="scientific">Dietzia aerolata</name>
    <dbReference type="NCBI Taxonomy" id="595984"/>
    <lineage>
        <taxon>Bacteria</taxon>
        <taxon>Bacillati</taxon>
        <taxon>Actinomycetota</taxon>
        <taxon>Actinomycetes</taxon>
        <taxon>Mycobacteriales</taxon>
        <taxon>Dietziaceae</taxon>
        <taxon>Dietzia</taxon>
    </lineage>
</organism>
<keyword evidence="3" id="KW-1185">Reference proteome</keyword>
<protein>
    <submittedName>
        <fullName evidence="2">Uncharacterized protein</fullName>
    </submittedName>
</protein>
<dbReference type="EMBL" id="JBHMDY010000001">
    <property type="protein sequence ID" value="MFB9258463.1"/>
    <property type="molecule type" value="Genomic_DNA"/>
</dbReference>
<comment type="caution">
    <text evidence="2">The sequence shown here is derived from an EMBL/GenBank/DDBJ whole genome shotgun (WGS) entry which is preliminary data.</text>
</comment>
<accession>A0ABV5JL57</accession>
<name>A0ABV5JL57_9ACTN</name>
<evidence type="ECO:0000313" key="3">
    <source>
        <dbReference type="Proteomes" id="UP001589700"/>
    </source>
</evidence>
<keyword evidence="1" id="KW-0732">Signal</keyword>
<dbReference type="Proteomes" id="UP001589700">
    <property type="component" value="Unassembled WGS sequence"/>
</dbReference>